<dbReference type="SMART" id="SM01340">
    <property type="entry name" value="DNA_mis_repair"/>
    <property type="match status" value="1"/>
</dbReference>
<dbReference type="InterPro" id="IPR036890">
    <property type="entry name" value="HATPase_C_sf"/>
</dbReference>
<feature type="region of interest" description="Disordered" evidence="3">
    <location>
        <begin position="793"/>
        <end position="831"/>
    </location>
</feature>
<keyword evidence="2" id="KW-0227">DNA damage</keyword>
<dbReference type="InterPro" id="IPR038973">
    <property type="entry name" value="MutL/Mlh/Pms-like"/>
</dbReference>
<feature type="compositionally biased region" description="Basic and acidic residues" evidence="3">
    <location>
        <begin position="813"/>
        <end position="831"/>
    </location>
</feature>
<dbReference type="PANTHER" id="PTHR10073:SF41">
    <property type="entry name" value="MISMATCH REPAIR PROTEIN, PUTATIVE (AFU_ORTHOLOGUE AFUA_8G05820)-RELATED"/>
    <property type="match status" value="1"/>
</dbReference>
<dbReference type="PROSITE" id="PS00058">
    <property type="entry name" value="DNA_MISMATCH_REPAIR_1"/>
    <property type="match status" value="1"/>
</dbReference>
<dbReference type="SUPFAM" id="SSF54211">
    <property type="entry name" value="Ribosomal protein S5 domain 2-like"/>
    <property type="match status" value="1"/>
</dbReference>
<sequence length="956" mass="105252">MPISALPEATSRALGSSLVLNDAKSVVKELVDNALDARASAISIEISANTLDVIQVKDNGTAIGIEDRQLLCRRGCTSKIRSMDDLARLGGTFLGFRGEALASMAELSQAVVVTTRVDGEIVATSLKYGASGLLSSSSASHPVGTTMRVQQFLSNIPVRKQTALKNSARTLQAIRAALFQFAFARPDVRFSFKVLKGKNDKLNWTYAASSNDSLLEVGAKIVGKDLVSQCTASSISSADPEIEMEDGWEIDALLVSLDTEKVRGGNQYISIDGRPVSSDRGTMKEIITTYKRYLQHALDRSDTSPISRPFLAMQIRCPPETYDVNIEPAKDEVLFFRPYLLLSLVESLFQKVYGVLNDETHTPEKPRRNPEPAPKVDGNMYEADPHGFEFPETLKQRTHGSIKSDQAEETFERKQSFLNPFTIAAMNAIVAPKKMGPIERGTSSDLDSVTTPGHELKGSSCEPQRTVAISHQTPLGPPRHLPSPSTFESSPIRYQNPSPPMRPRVEATLHARGGTTRSPDEKHDVHALQPKTTALQAWLTPDSETRPPCRDRVCQPVLNRPAENPPRDLPSDLPSSPTEPERRSIQPTTISYGGLKWGAGQRPFKSPLKSLGHSHPSQASRGLPEVRPNAPDQGRQPDGQDTDVTSGLSEEGGWDRGPDGHGQLSRHPSLNQAVILDSATELSDIMDFEHRKKAAIAHQRRLAASFPPGAPMEKPTRRRPSHVHGLTPSTAECASVSQLEDEDEDENEDYAGKFSGVEAPARNGARSNPHQNRYQAALRNLSHSRPRVLLAGAAERHSDSNSHHSESVAPESEPEREREDESDRLPLSKDDPRAYLIRHRRKVESGDSKLYRTQLSRLPLESIPSGTTTVHLKLETDAFADMAALTKQLQGHAASDRYVTHGEVEGPDLFETPIFMSSDWQYILRDLVKTKYRFEAEDGRALVPHLKVEISQTRIC</sequence>
<dbReference type="STRING" id="1182542.W9XCG3"/>
<proteinExistence type="inferred from homology"/>
<feature type="compositionally biased region" description="Acidic residues" evidence="3">
    <location>
        <begin position="739"/>
        <end position="748"/>
    </location>
</feature>
<dbReference type="Gene3D" id="3.30.565.10">
    <property type="entry name" value="Histidine kinase-like ATPase, C-terminal domain"/>
    <property type="match status" value="1"/>
</dbReference>
<dbReference type="AlphaFoldDB" id="W9XCG3"/>
<dbReference type="NCBIfam" id="TIGR00585">
    <property type="entry name" value="mutl"/>
    <property type="match status" value="1"/>
</dbReference>
<dbReference type="InterPro" id="IPR014721">
    <property type="entry name" value="Ribsml_uS5_D2-typ_fold_subgr"/>
</dbReference>
<dbReference type="GO" id="GO:0061982">
    <property type="term" value="P:meiosis I cell cycle process"/>
    <property type="evidence" value="ECO:0007669"/>
    <property type="project" value="UniProtKB-ARBA"/>
</dbReference>
<reference evidence="5 6" key="1">
    <citation type="submission" date="2013-03" db="EMBL/GenBank/DDBJ databases">
        <title>The Genome Sequence of Capronia epimyces CBS 606.96.</title>
        <authorList>
            <consortium name="The Broad Institute Genomics Platform"/>
            <person name="Cuomo C."/>
            <person name="de Hoog S."/>
            <person name="Gorbushina A."/>
            <person name="Walker B."/>
            <person name="Young S.K."/>
            <person name="Zeng Q."/>
            <person name="Gargeya S."/>
            <person name="Fitzgerald M."/>
            <person name="Haas B."/>
            <person name="Abouelleil A."/>
            <person name="Allen A.W."/>
            <person name="Alvarado L."/>
            <person name="Arachchi H.M."/>
            <person name="Berlin A.M."/>
            <person name="Chapman S.B."/>
            <person name="Gainer-Dewar J."/>
            <person name="Goldberg J."/>
            <person name="Griggs A."/>
            <person name="Gujja S."/>
            <person name="Hansen M."/>
            <person name="Howarth C."/>
            <person name="Imamovic A."/>
            <person name="Ireland A."/>
            <person name="Larimer J."/>
            <person name="McCowan C."/>
            <person name="Murphy C."/>
            <person name="Pearson M."/>
            <person name="Poon T.W."/>
            <person name="Priest M."/>
            <person name="Roberts A."/>
            <person name="Saif S."/>
            <person name="Shea T."/>
            <person name="Sisk P."/>
            <person name="Sykes S."/>
            <person name="Wortman J."/>
            <person name="Nusbaum C."/>
            <person name="Birren B."/>
        </authorList>
    </citation>
    <scope>NUCLEOTIDE SEQUENCE [LARGE SCALE GENOMIC DNA]</scope>
    <source>
        <strain evidence="5 6">CBS 606.96</strain>
    </source>
</reference>
<dbReference type="HOGENOM" id="CLU_011171_4_0_1"/>
<keyword evidence="6" id="KW-1185">Reference proteome</keyword>
<feature type="region of interest" description="Disordered" evidence="3">
    <location>
        <begin position="442"/>
        <end position="669"/>
    </location>
</feature>
<dbReference type="GO" id="GO:0016887">
    <property type="term" value="F:ATP hydrolysis activity"/>
    <property type="evidence" value="ECO:0007669"/>
    <property type="project" value="InterPro"/>
</dbReference>
<dbReference type="FunFam" id="3.30.565.10:FF:000017">
    <property type="entry name" value="PMS1 homolog 1, mismatch repair system component"/>
    <property type="match status" value="1"/>
</dbReference>
<dbReference type="RefSeq" id="XP_007737627.1">
    <property type="nucleotide sequence ID" value="XM_007739437.1"/>
</dbReference>
<feature type="compositionally biased region" description="Polar residues" evidence="3">
    <location>
        <begin position="727"/>
        <end position="738"/>
    </location>
</feature>
<dbReference type="GO" id="GO:0006298">
    <property type="term" value="P:mismatch repair"/>
    <property type="evidence" value="ECO:0007669"/>
    <property type="project" value="InterPro"/>
</dbReference>
<feature type="compositionally biased region" description="Polar residues" evidence="3">
    <location>
        <begin position="483"/>
        <end position="496"/>
    </location>
</feature>
<dbReference type="OrthoDB" id="10263226at2759"/>
<feature type="region of interest" description="Disordered" evidence="3">
    <location>
        <begin position="702"/>
        <end position="748"/>
    </location>
</feature>
<feature type="compositionally biased region" description="Polar residues" evidence="3">
    <location>
        <begin position="442"/>
        <end position="451"/>
    </location>
</feature>
<feature type="compositionally biased region" description="Basic and acidic residues" evidence="3">
    <location>
        <begin position="794"/>
        <end position="806"/>
    </location>
</feature>
<dbReference type="SUPFAM" id="SSF55874">
    <property type="entry name" value="ATPase domain of HSP90 chaperone/DNA topoisomerase II/histidine kinase"/>
    <property type="match status" value="1"/>
</dbReference>
<dbReference type="InterPro" id="IPR013507">
    <property type="entry name" value="DNA_mismatch_S5_2-like"/>
</dbReference>
<organism evidence="5 6">
    <name type="scientific">Capronia epimyces CBS 606.96</name>
    <dbReference type="NCBI Taxonomy" id="1182542"/>
    <lineage>
        <taxon>Eukaryota</taxon>
        <taxon>Fungi</taxon>
        <taxon>Dikarya</taxon>
        <taxon>Ascomycota</taxon>
        <taxon>Pezizomycotina</taxon>
        <taxon>Eurotiomycetes</taxon>
        <taxon>Chaetothyriomycetidae</taxon>
        <taxon>Chaetothyriales</taxon>
        <taxon>Herpotrichiellaceae</taxon>
        <taxon>Capronia</taxon>
    </lineage>
</organism>
<dbReference type="GeneID" id="19173427"/>
<dbReference type="Proteomes" id="UP000019478">
    <property type="component" value="Unassembled WGS sequence"/>
</dbReference>
<comment type="similarity">
    <text evidence="1">Belongs to the DNA mismatch repair MutL/HexB family.</text>
</comment>
<feature type="domain" description="DNA mismatch repair protein S5" evidence="4">
    <location>
        <begin position="226"/>
        <end position="354"/>
    </location>
</feature>
<feature type="compositionally biased region" description="Basic and acidic residues" evidence="3">
    <location>
        <begin position="543"/>
        <end position="553"/>
    </location>
</feature>
<dbReference type="PANTHER" id="PTHR10073">
    <property type="entry name" value="DNA MISMATCH REPAIR PROTEIN MLH, PMS, MUTL"/>
    <property type="match status" value="1"/>
</dbReference>
<evidence type="ECO:0000256" key="1">
    <source>
        <dbReference type="ARBA" id="ARBA00006082"/>
    </source>
</evidence>
<accession>W9XCG3</accession>
<dbReference type="EMBL" id="AMGY01000009">
    <property type="protein sequence ID" value="EXJ78182.1"/>
    <property type="molecule type" value="Genomic_DNA"/>
</dbReference>
<dbReference type="GO" id="GO:0032389">
    <property type="term" value="C:MutLalpha complex"/>
    <property type="evidence" value="ECO:0007669"/>
    <property type="project" value="TreeGrafter"/>
</dbReference>
<evidence type="ECO:0000256" key="3">
    <source>
        <dbReference type="SAM" id="MobiDB-lite"/>
    </source>
</evidence>
<protein>
    <recommendedName>
        <fullName evidence="4">DNA mismatch repair protein S5 domain-containing protein</fullName>
    </recommendedName>
</protein>
<dbReference type="GO" id="GO:0005524">
    <property type="term" value="F:ATP binding"/>
    <property type="evidence" value="ECO:0007669"/>
    <property type="project" value="InterPro"/>
</dbReference>
<evidence type="ECO:0000256" key="2">
    <source>
        <dbReference type="ARBA" id="ARBA00022763"/>
    </source>
</evidence>
<dbReference type="Gene3D" id="3.30.230.10">
    <property type="match status" value="1"/>
</dbReference>
<dbReference type="GO" id="GO:0030983">
    <property type="term" value="F:mismatched DNA binding"/>
    <property type="evidence" value="ECO:0007669"/>
    <property type="project" value="InterPro"/>
</dbReference>
<dbReference type="Pfam" id="PF01119">
    <property type="entry name" value="DNA_mis_repair"/>
    <property type="match status" value="1"/>
</dbReference>
<feature type="compositionally biased region" description="Polar residues" evidence="3">
    <location>
        <begin position="461"/>
        <end position="473"/>
    </location>
</feature>
<dbReference type="InterPro" id="IPR002099">
    <property type="entry name" value="MutL/Mlh/PMS"/>
</dbReference>
<dbReference type="Pfam" id="PF13589">
    <property type="entry name" value="HATPase_c_3"/>
    <property type="match status" value="1"/>
</dbReference>
<comment type="caution">
    <text evidence="5">The sequence shown here is derived from an EMBL/GenBank/DDBJ whole genome shotgun (WGS) entry which is preliminary data.</text>
</comment>
<dbReference type="InterPro" id="IPR014762">
    <property type="entry name" value="DNA_mismatch_repair_CS"/>
</dbReference>
<dbReference type="GO" id="GO:0140664">
    <property type="term" value="F:ATP-dependent DNA damage sensor activity"/>
    <property type="evidence" value="ECO:0007669"/>
    <property type="project" value="InterPro"/>
</dbReference>
<evidence type="ECO:0000313" key="5">
    <source>
        <dbReference type="EMBL" id="EXJ78182.1"/>
    </source>
</evidence>
<dbReference type="InterPro" id="IPR020568">
    <property type="entry name" value="Ribosomal_Su5_D2-typ_SF"/>
</dbReference>
<evidence type="ECO:0000259" key="4">
    <source>
        <dbReference type="SMART" id="SM01340"/>
    </source>
</evidence>
<evidence type="ECO:0000313" key="6">
    <source>
        <dbReference type="Proteomes" id="UP000019478"/>
    </source>
</evidence>
<gene>
    <name evidence="5" type="ORF">A1O3_09343</name>
</gene>
<dbReference type="eggNOG" id="KOG1978">
    <property type="taxonomic scope" value="Eukaryota"/>
</dbReference>
<name>W9XCG3_9EURO</name>